<dbReference type="CDD" id="cd18738">
    <property type="entry name" value="PIN_VapC4-5_FitB-like"/>
    <property type="match status" value="1"/>
</dbReference>
<evidence type="ECO:0000313" key="3">
    <source>
        <dbReference type="Proteomes" id="UP000598271"/>
    </source>
</evidence>
<dbReference type="SUPFAM" id="SSF88723">
    <property type="entry name" value="PIN domain-like"/>
    <property type="match status" value="1"/>
</dbReference>
<sequence>MRILDSNLIIYSALPEFDYLRSLIKDKDSRASIFSKLEVLGFHGLDSKSKRYFESVFYSLPLFQITDAVLSSAIGLRQQHKMSAGDAVIAATALHYNFELHTRNVEDFKWISGLRIVNPILS</sequence>
<proteinExistence type="predicted"/>
<comment type="caution">
    <text evidence="2">The sequence shown here is derived from an EMBL/GenBank/DDBJ whole genome shotgun (WGS) entry which is preliminary data.</text>
</comment>
<dbReference type="EMBL" id="BMXF01000002">
    <property type="protein sequence ID" value="GHB68454.1"/>
    <property type="molecule type" value="Genomic_DNA"/>
</dbReference>
<dbReference type="RefSeq" id="WP_189564523.1">
    <property type="nucleotide sequence ID" value="NZ_BMXF01000002.1"/>
</dbReference>
<dbReference type="Gene3D" id="3.40.50.1010">
    <property type="entry name" value="5'-nuclease"/>
    <property type="match status" value="1"/>
</dbReference>
<evidence type="ECO:0000313" key="2">
    <source>
        <dbReference type="EMBL" id="GHB68454.1"/>
    </source>
</evidence>
<evidence type="ECO:0000259" key="1">
    <source>
        <dbReference type="Pfam" id="PF01850"/>
    </source>
</evidence>
<protein>
    <recommendedName>
        <fullName evidence="1">PIN domain-containing protein</fullName>
    </recommendedName>
</protein>
<gene>
    <name evidence="2" type="ORF">GCM10007390_22280</name>
</gene>
<reference evidence="2 3" key="1">
    <citation type="journal article" date="2014" name="Int. J. Syst. Evol. Microbiol.">
        <title>Complete genome sequence of Corynebacterium casei LMG S-19264T (=DSM 44701T), isolated from a smear-ripened cheese.</title>
        <authorList>
            <consortium name="US DOE Joint Genome Institute (JGI-PGF)"/>
            <person name="Walter F."/>
            <person name="Albersmeier A."/>
            <person name="Kalinowski J."/>
            <person name="Ruckert C."/>
        </authorList>
    </citation>
    <scope>NUCLEOTIDE SEQUENCE [LARGE SCALE GENOMIC DNA]</scope>
    <source>
        <strain evidence="2 3">KCTC 12866</strain>
    </source>
</reference>
<feature type="domain" description="PIN" evidence="1">
    <location>
        <begin position="4"/>
        <end position="104"/>
    </location>
</feature>
<dbReference type="Proteomes" id="UP000598271">
    <property type="component" value="Unassembled WGS sequence"/>
</dbReference>
<organism evidence="2 3">
    <name type="scientific">Persicitalea jodogahamensis</name>
    <dbReference type="NCBI Taxonomy" id="402147"/>
    <lineage>
        <taxon>Bacteria</taxon>
        <taxon>Pseudomonadati</taxon>
        <taxon>Bacteroidota</taxon>
        <taxon>Cytophagia</taxon>
        <taxon>Cytophagales</taxon>
        <taxon>Spirosomataceae</taxon>
        <taxon>Persicitalea</taxon>
    </lineage>
</organism>
<dbReference type="Pfam" id="PF01850">
    <property type="entry name" value="PIN"/>
    <property type="match status" value="1"/>
</dbReference>
<dbReference type="AlphaFoldDB" id="A0A8J3D920"/>
<dbReference type="InterPro" id="IPR029060">
    <property type="entry name" value="PIN-like_dom_sf"/>
</dbReference>
<keyword evidence="3" id="KW-1185">Reference proteome</keyword>
<accession>A0A8J3D920</accession>
<dbReference type="InterPro" id="IPR002716">
    <property type="entry name" value="PIN_dom"/>
</dbReference>
<name>A0A8J3D920_9BACT</name>